<evidence type="ECO:0000256" key="3">
    <source>
        <dbReference type="ARBA" id="ARBA00022452"/>
    </source>
</evidence>
<keyword evidence="2 8" id="KW-0813">Transport</keyword>
<protein>
    <submittedName>
        <fullName evidence="12">SusC/RagA family TonB-linked outer membrane protein</fullName>
    </submittedName>
</protein>
<proteinExistence type="inferred from homology"/>
<accession>A0ABS9KD32</accession>
<evidence type="ECO:0000313" key="12">
    <source>
        <dbReference type="EMBL" id="MCG2588727.1"/>
    </source>
</evidence>
<reference evidence="12" key="1">
    <citation type="submission" date="2022-01" db="EMBL/GenBank/DDBJ databases">
        <authorList>
            <person name="Wang Y."/>
        </authorList>
    </citation>
    <scope>NUCLEOTIDE SEQUENCE</scope>
    <source>
        <strain evidence="12">WB101</strain>
    </source>
</reference>
<dbReference type="PROSITE" id="PS52016">
    <property type="entry name" value="TONB_DEPENDENT_REC_3"/>
    <property type="match status" value="1"/>
</dbReference>
<dbReference type="InterPro" id="IPR039426">
    <property type="entry name" value="TonB-dep_rcpt-like"/>
</dbReference>
<dbReference type="InterPro" id="IPR036942">
    <property type="entry name" value="Beta-barrel_TonB_sf"/>
</dbReference>
<evidence type="ECO:0000256" key="7">
    <source>
        <dbReference type="ARBA" id="ARBA00023237"/>
    </source>
</evidence>
<dbReference type="InterPro" id="IPR008969">
    <property type="entry name" value="CarboxyPept-like_regulatory"/>
</dbReference>
<dbReference type="InterPro" id="IPR000531">
    <property type="entry name" value="Beta-barrel_TonB"/>
</dbReference>
<keyword evidence="4 8" id="KW-0812">Transmembrane</keyword>
<dbReference type="Pfam" id="PF13715">
    <property type="entry name" value="CarbopepD_reg_2"/>
    <property type="match status" value="1"/>
</dbReference>
<gene>
    <name evidence="12" type="ORF">L6773_09130</name>
</gene>
<evidence type="ECO:0000256" key="8">
    <source>
        <dbReference type="PROSITE-ProRule" id="PRU01360"/>
    </source>
</evidence>
<evidence type="ECO:0000256" key="1">
    <source>
        <dbReference type="ARBA" id="ARBA00004571"/>
    </source>
</evidence>
<keyword evidence="3 8" id="KW-1134">Transmembrane beta strand</keyword>
<comment type="caution">
    <text evidence="12">The sequence shown here is derived from an EMBL/GenBank/DDBJ whole genome shotgun (WGS) entry which is preliminary data.</text>
</comment>
<dbReference type="SUPFAM" id="SSF56935">
    <property type="entry name" value="Porins"/>
    <property type="match status" value="1"/>
</dbReference>
<dbReference type="InterPro" id="IPR023996">
    <property type="entry name" value="TonB-dep_OMP_SusC/RagA"/>
</dbReference>
<keyword evidence="6 8" id="KW-0472">Membrane</keyword>
<comment type="similarity">
    <text evidence="8 9">Belongs to the TonB-dependent receptor family.</text>
</comment>
<name>A0ABS9KD32_9BACT</name>
<feature type="domain" description="TonB-dependent receptor-like beta-barrel" evidence="10">
    <location>
        <begin position="452"/>
        <end position="984"/>
    </location>
</feature>
<dbReference type="InterPro" id="IPR012910">
    <property type="entry name" value="Plug_dom"/>
</dbReference>
<keyword evidence="7 8" id="KW-0998">Cell outer membrane</keyword>
<evidence type="ECO:0000256" key="5">
    <source>
        <dbReference type="ARBA" id="ARBA00023077"/>
    </source>
</evidence>
<evidence type="ECO:0000259" key="10">
    <source>
        <dbReference type="Pfam" id="PF00593"/>
    </source>
</evidence>
<keyword evidence="5 9" id="KW-0798">TonB box</keyword>
<feature type="domain" description="TonB-dependent receptor plug" evidence="11">
    <location>
        <begin position="156"/>
        <end position="262"/>
    </location>
</feature>
<dbReference type="EMBL" id="JAKLWS010000009">
    <property type="protein sequence ID" value="MCG2588727.1"/>
    <property type="molecule type" value="Genomic_DNA"/>
</dbReference>
<organism evidence="12 13">
    <name type="scientific">Rhodohalobacter sulfatireducens</name>
    <dbReference type="NCBI Taxonomy" id="2911366"/>
    <lineage>
        <taxon>Bacteria</taxon>
        <taxon>Pseudomonadati</taxon>
        <taxon>Balneolota</taxon>
        <taxon>Balneolia</taxon>
        <taxon>Balneolales</taxon>
        <taxon>Balneolaceae</taxon>
        <taxon>Rhodohalobacter</taxon>
    </lineage>
</organism>
<evidence type="ECO:0000256" key="9">
    <source>
        <dbReference type="RuleBase" id="RU003357"/>
    </source>
</evidence>
<dbReference type="Proteomes" id="UP001165366">
    <property type="component" value="Unassembled WGS sequence"/>
</dbReference>
<sequence length="1034" mass="114152">MNGIKLRIPILSKSNKLISTITDFNFKELSKFVLQACFSLLLVIGFSANQLSAQERVEITGTVIDANDGSPLPGASIIVQGSDEATGSTIGTTTDIDGAFSLMIPENLNTLAVSFVGYISQQVAIDGRTEINIELQPDVRTLDDIVVVGYGTQERQQITGSVSSVNADEFVKGSVNNASELIQGKVPGLVISSAGGGDPNSNPTIRLRGISSFGSTQDPLVVIDGVIGGNLNNIDPNDIESIDVLKDASAAAIYGTRASAGVIVVTTKSGQLGQEQISISYNGYGALESIERQNDVLNVNEYNELAELMGIDAPSFNSNTDWFDEITQDAYSHVHNLAFSGGTQNSFYRVSTNFRDREGIQRQTGFEQLNGRVNLTQYAFDQKLKFDLNIGITSRKEDEGFPQAFRYAQTFNPTAPVKVDSFATVGNYFELPLFDYFNPVAIINTQEQEEEEQIFTGSLRGEYEFSDLIPGLRASVFYSLENHREIFRGFASTESKQGGGATTTAFGTGNAYQNTNDFQEQLFESTLNYTTNVQDLDIEALAGYSYTDIVEEGNNISGGDFVTDAVGWNNLAYAQDFNQGEGNIGSYQNIHKVIGTFGRVNLNWGNTYFANASYRREASSWFGEDNKWGNFWSVGGGVDLTGLLNLAFFDQLKLRGSYGVSGQDAPFSGISRQRFNPVGNFFANGNFIQSFGPISNPNPDLKWEERKELNVGVDFEMLESRLSGSAEYYNRVTDDLLFLVSVPVPPNLFPQTWDNIGELQSSGVEVALNYNVVQNTDLNWSTGGTFTWMSPNILNEYIADETQFISNAGSPGLNATPLIKVEEGEPIGEIFGKRFAEISPDGNWLFFDQDGNKVTADEITLDDQQVLGNGLPDFQIGWTNNISYKNWDATLFFQGVFGHQLVNTFRLFYETPNQISSYNVLDSAYDWVNRGEENRTLRESPQFSDVYVEDGDFVKLQNITVGYTFPLSQLESVRRLRVYASVNNAFTITNYKGINPEPRYVDVADGDNPLAPGIERRDQWFTSRTFSLGINLDF</sequence>
<dbReference type="Pfam" id="PF07715">
    <property type="entry name" value="Plug"/>
    <property type="match status" value="1"/>
</dbReference>
<dbReference type="SUPFAM" id="SSF49464">
    <property type="entry name" value="Carboxypeptidase regulatory domain-like"/>
    <property type="match status" value="1"/>
</dbReference>
<dbReference type="Pfam" id="PF00593">
    <property type="entry name" value="TonB_dep_Rec_b-barrel"/>
    <property type="match status" value="1"/>
</dbReference>
<dbReference type="NCBIfam" id="TIGR04057">
    <property type="entry name" value="SusC_RagA_signa"/>
    <property type="match status" value="1"/>
</dbReference>
<evidence type="ECO:0000256" key="4">
    <source>
        <dbReference type="ARBA" id="ARBA00022692"/>
    </source>
</evidence>
<dbReference type="InterPro" id="IPR037066">
    <property type="entry name" value="Plug_dom_sf"/>
</dbReference>
<reference evidence="12" key="2">
    <citation type="submission" date="2024-05" db="EMBL/GenBank/DDBJ databases">
        <title>Rhodohalobacter halophilus gen. nov., sp. nov., a moderately halophilic member of the family Balneolaceae.</title>
        <authorList>
            <person name="Xia J."/>
        </authorList>
    </citation>
    <scope>NUCLEOTIDE SEQUENCE</scope>
    <source>
        <strain evidence="12">WB101</strain>
    </source>
</reference>
<dbReference type="Gene3D" id="2.60.40.1120">
    <property type="entry name" value="Carboxypeptidase-like, regulatory domain"/>
    <property type="match status" value="1"/>
</dbReference>
<dbReference type="NCBIfam" id="TIGR04056">
    <property type="entry name" value="OMP_RagA_SusC"/>
    <property type="match status" value="1"/>
</dbReference>
<keyword evidence="13" id="KW-1185">Reference proteome</keyword>
<dbReference type="Gene3D" id="2.170.130.10">
    <property type="entry name" value="TonB-dependent receptor, plug domain"/>
    <property type="match status" value="1"/>
</dbReference>
<evidence type="ECO:0000313" key="13">
    <source>
        <dbReference type="Proteomes" id="UP001165366"/>
    </source>
</evidence>
<evidence type="ECO:0000256" key="6">
    <source>
        <dbReference type="ARBA" id="ARBA00023136"/>
    </source>
</evidence>
<comment type="subcellular location">
    <subcellularLocation>
        <location evidence="1 8">Cell outer membrane</location>
        <topology evidence="1 8">Multi-pass membrane protein</topology>
    </subcellularLocation>
</comment>
<dbReference type="InterPro" id="IPR023997">
    <property type="entry name" value="TonB-dep_OMP_SusC/RagA_CS"/>
</dbReference>
<evidence type="ECO:0000256" key="2">
    <source>
        <dbReference type="ARBA" id="ARBA00022448"/>
    </source>
</evidence>
<dbReference type="Gene3D" id="2.40.170.20">
    <property type="entry name" value="TonB-dependent receptor, beta-barrel domain"/>
    <property type="match status" value="1"/>
</dbReference>
<evidence type="ECO:0000259" key="11">
    <source>
        <dbReference type="Pfam" id="PF07715"/>
    </source>
</evidence>